<dbReference type="Gramene" id="TraesARI2D03G01126670.1">
    <property type="protein sequence ID" value="TraesARI2D03G01126670.1.CDS1"/>
    <property type="gene ID" value="TraesARI2D03G01126670"/>
</dbReference>
<reference evidence="2" key="2">
    <citation type="submission" date="2018-10" db="UniProtKB">
        <authorList>
            <consortium name="EnsemblPlants"/>
        </authorList>
    </citation>
    <scope>IDENTIFICATION</scope>
</reference>
<dbReference type="Gramene" id="TraesNOR2D03G01126250.1">
    <property type="protein sequence ID" value="TraesNOR2D03G01126250.1.CDS1"/>
    <property type="gene ID" value="TraesNOR2D03G01126250"/>
</dbReference>
<feature type="region of interest" description="Disordered" evidence="1">
    <location>
        <begin position="1"/>
        <end position="34"/>
    </location>
</feature>
<dbReference type="OrthoDB" id="617710at2759"/>
<dbReference type="Gramene" id="TraesCS2D03G0199500.1">
    <property type="protein sequence ID" value="TraesCS2D03G0199500.1.CDS1"/>
    <property type="gene ID" value="TraesCS2D03G0199500"/>
</dbReference>
<dbReference type="InterPro" id="IPR012871">
    <property type="entry name" value="DUF1668_ORYSA"/>
</dbReference>
<evidence type="ECO:0000313" key="3">
    <source>
        <dbReference type="Proteomes" id="UP000019116"/>
    </source>
</evidence>
<dbReference type="Gramene" id="TraesSYM2D03G01124390.1">
    <property type="protein sequence ID" value="TraesSYM2D03G01124390.1.CDS1"/>
    <property type="gene ID" value="TraesSYM2D03G01124390"/>
</dbReference>
<evidence type="ECO:0000256" key="1">
    <source>
        <dbReference type="SAM" id="MobiDB-lite"/>
    </source>
</evidence>
<dbReference type="Gramene" id="TraesCLE_scaffold_123713_01G000100.1">
    <property type="protein sequence ID" value="TraesCLE_scaffold_123713_01G000100.1"/>
    <property type="gene ID" value="TraesCLE_scaffold_123713_01G000100"/>
</dbReference>
<dbReference type="AlphaFoldDB" id="A0A3B6DA38"/>
<dbReference type="Gramene" id="TraesJAG2D03G01113480.1">
    <property type="protein sequence ID" value="TraesJAG2D03G01113480.1.CDS1"/>
    <property type="gene ID" value="TraesJAG2D03G01113480"/>
</dbReference>
<dbReference type="PANTHER" id="PTHR33085">
    <property type="entry name" value="OS12G0113100 PROTEIN-RELATED"/>
    <property type="match status" value="1"/>
</dbReference>
<dbReference type="Gramene" id="TraesJUL2D03G01116400.1">
    <property type="protein sequence ID" value="TraesJUL2D03G01116400.1.CDS1"/>
    <property type="gene ID" value="TraesJUL2D03G01116400"/>
</dbReference>
<dbReference type="Gramene" id="TraesCAD_scaffold_059749_01G000100.1">
    <property type="protein sequence ID" value="TraesCAD_scaffold_059749_01G000100.1"/>
    <property type="gene ID" value="TraesCAD_scaffold_059749_01G000100"/>
</dbReference>
<accession>A0A3B6DA38</accession>
<keyword evidence="3" id="KW-1185">Reference proteome</keyword>
<dbReference type="Gramene" id="TraesPARA_EIv1.0_0647050.1">
    <property type="protein sequence ID" value="TraesPARA_EIv1.0_0647050.1.CDS1"/>
    <property type="gene ID" value="TraesPARA_EIv1.0_0647050"/>
</dbReference>
<evidence type="ECO:0008006" key="4">
    <source>
        <dbReference type="Google" id="ProtNLM"/>
    </source>
</evidence>
<dbReference type="Gramene" id="TraesSTA2D03G01098970.1">
    <property type="protein sequence ID" value="TraesSTA2D03G01098970.1.CDS1"/>
    <property type="gene ID" value="TraesSTA2D03G01098970"/>
</dbReference>
<name>A0A3B6DA38_WHEAT</name>
<dbReference type="Gramene" id="TraesMAC2D03G01108730.1">
    <property type="protein sequence ID" value="TraesMAC2D03G01108730.1.CDS1"/>
    <property type="gene ID" value="TraesMAC2D03G01108730"/>
</dbReference>
<feature type="region of interest" description="Disordered" evidence="1">
    <location>
        <begin position="52"/>
        <end position="73"/>
    </location>
</feature>
<dbReference type="Gramene" id="TraesWEE_scaffold_134753_01G000100.1">
    <property type="protein sequence ID" value="TraesWEE_scaffold_134753_01G000100.1"/>
    <property type="gene ID" value="TraesWEE_scaffold_134753_01G000100"/>
</dbReference>
<reference evidence="2" key="1">
    <citation type="submission" date="2018-08" db="EMBL/GenBank/DDBJ databases">
        <authorList>
            <person name="Rossello M."/>
        </authorList>
    </citation>
    <scope>NUCLEOTIDE SEQUENCE [LARGE SCALE GENOMIC DNA]</scope>
    <source>
        <strain evidence="2">cv. Chinese Spring</strain>
    </source>
</reference>
<dbReference type="PANTHER" id="PTHR33085:SF44">
    <property type="entry name" value="DUF1618 DOMAIN-CONTAINING PROTEIN"/>
    <property type="match status" value="1"/>
</dbReference>
<dbReference type="Gramene" id="TraesRN2D0100220200.1">
    <property type="protein sequence ID" value="TraesRN2D0100220200.1"/>
    <property type="gene ID" value="TraesRN2D0100220200"/>
</dbReference>
<sequence>MSKRRAPSSSEAEHDRDRACTCTAKRARPQPKQSHLYVALDDRDKAYSVYKLNVDGGDGDGDGDGSSQHRLPEPPVLRLEVPKRGDTCIFAALGPKIIALCANRSPTLVHDTHTAALAFGHHAPRALARASFTVPAAGCLYALPARFTEDTYYLEPEEMALGPDDEEKTIIDKWVWNQTDSRSPVPFNPRAITCHAVHPDGRTVFVSVHRRRDAWMDHGTFSLDAGRRGAEWTHHGDWMLPFKGRAFFEPQLDAWVGLDEDGHICSCNGMSRRGSRRAAPALKVAKETLLREPDPGRRLDATLAYMGDGRFCLVERMSCEGAEAMNAFGDGDACVLHVTTFAVRYDSHGDLTVADRRQAGSYAVSTHDRFFKLQAFFL</sequence>
<proteinExistence type="predicted"/>
<dbReference type="Gramene" id="TraesROB_scaffold_054212_01G000100.1">
    <property type="protein sequence ID" value="TraesROB_scaffold_054212_01G000100.1"/>
    <property type="gene ID" value="TraesROB_scaffold_054212_01G000100"/>
</dbReference>
<dbReference type="Gramene" id="TraesLDM2D03G01111480.1">
    <property type="protein sequence ID" value="TraesLDM2D03G01111480.1.CDS1"/>
    <property type="gene ID" value="TraesLDM2D03G01111480"/>
</dbReference>
<evidence type="ECO:0000313" key="2">
    <source>
        <dbReference type="EnsemblPlants" id="TraesCS2D02G095400.1.cds1"/>
    </source>
</evidence>
<dbReference type="Gramene" id="TraesLAC2D03G01062020.1">
    <property type="protein sequence ID" value="TraesLAC2D03G01062020.1.CDS1"/>
    <property type="gene ID" value="TraesLAC2D03G01062020"/>
</dbReference>
<dbReference type="OMA" id="PRAITCH"/>
<dbReference type="Pfam" id="PF07893">
    <property type="entry name" value="DUF1668"/>
    <property type="match status" value="1"/>
</dbReference>
<dbReference type="EnsemblPlants" id="TraesCS2D02G095400.1">
    <property type="protein sequence ID" value="TraesCS2D02G095400.1.cds1"/>
    <property type="gene ID" value="TraesCS2D02G095400"/>
</dbReference>
<protein>
    <recommendedName>
        <fullName evidence="4">DUF295 domain-containing protein</fullName>
    </recommendedName>
</protein>
<dbReference type="Gramene" id="TraesCS2D02G095400.1">
    <property type="protein sequence ID" value="TraesCS2D02G095400.1.cds1"/>
    <property type="gene ID" value="TraesCS2D02G095400"/>
</dbReference>
<dbReference type="Proteomes" id="UP000019116">
    <property type="component" value="Chromosome 2D"/>
</dbReference>
<dbReference type="Gramene" id="TraesRN2D0100220300.1">
    <property type="protein sequence ID" value="TraesRN2D0100220300.1"/>
    <property type="gene ID" value="TraesRN2D0100220300"/>
</dbReference>
<organism evidence="2">
    <name type="scientific">Triticum aestivum</name>
    <name type="common">Wheat</name>
    <dbReference type="NCBI Taxonomy" id="4565"/>
    <lineage>
        <taxon>Eukaryota</taxon>
        <taxon>Viridiplantae</taxon>
        <taxon>Streptophyta</taxon>
        <taxon>Embryophyta</taxon>
        <taxon>Tracheophyta</taxon>
        <taxon>Spermatophyta</taxon>
        <taxon>Magnoliopsida</taxon>
        <taxon>Liliopsida</taxon>
        <taxon>Poales</taxon>
        <taxon>Poaceae</taxon>
        <taxon>BOP clade</taxon>
        <taxon>Pooideae</taxon>
        <taxon>Triticodae</taxon>
        <taxon>Triticeae</taxon>
        <taxon>Triticinae</taxon>
        <taxon>Triticum</taxon>
    </lineage>
</organism>